<dbReference type="InParanoid" id="A0A6I9TUE7"/>
<reference evidence="6" key="1">
    <citation type="submission" date="2025-08" db="UniProtKB">
        <authorList>
            <consortium name="RefSeq"/>
        </authorList>
    </citation>
    <scope>IDENTIFICATION</scope>
</reference>
<dbReference type="InterPro" id="IPR029063">
    <property type="entry name" value="SAM-dependent_MTases_sf"/>
</dbReference>
<dbReference type="PANTHER" id="PTHR11746">
    <property type="entry name" value="O-METHYLTRANSFERASE"/>
    <property type="match status" value="1"/>
</dbReference>
<feature type="domain" description="O-methyltransferase C-terminal" evidence="4">
    <location>
        <begin position="123"/>
        <end position="201"/>
    </location>
</feature>
<evidence type="ECO:0000256" key="1">
    <source>
        <dbReference type="ARBA" id="ARBA00022603"/>
    </source>
</evidence>
<proteinExistence type="predicted"/>
<keyword evidence="5" id="KW-1185">Reference proteome</keyword>
<dbReference type="OrthoDB" id="1606438at2759"/>
<evidence type="ECO:0000256" key="2">
    <source>
        <dbReference type="ARBA" id="ARBA00022679"/>
    </source>
</evidence>
<sequence length="221" mass="25676">MYKFDSEDVYEMSISKLNETTSEVSYFGNRTYFTKFGDVYCKLSSDDVLYDVCAGIAPEKEINIYVEVDRNVMGSQVEKEAGDKDTLTKADAFEGDKSMKMKKQISTNEMTKPDVFEENKSMYILHNWNDEKCIKLLKNCYEALPNKEKLIVMDYILSNSPKTDVHAKYGSRMEVMMLKNLEGKERTKDECETLATKARFSEFKIVCYMYGMRIMELMKSI</sequence>
<dbReference type="AlphaFoldDB" id="A0A6I9TUE7"/>
<evidence type="ECO:0000313" key="6">
    <source>
        <dbReference type="RefSeq" id="XP_011090539.1"/>
    </source>
</evidence>
<dbReference type="RefSeq" id="XP_011090539.1">
    <property type="nucleotide sequence ID" value="XM_011092237.1"/>
</dbReference>
<dbReference type="InterPro" id="IPR016461">
    <property type="entry name" value="COMT-like"/>
</dbReference>
<dbReference type="GO" id="GO:0032259">
    <property type="term" value="P:methylation"/>
    <property type="evidence" value="ECO:0007669"/>
    <property type="project" value="UniProtKB-KW"/>
</dbReference>
<accession>A0A6I9TUE7</accession>
<dbReference type="InterPro" id="IPR001077">
    <property type="entry name" value="COMT_C"/>
</dbReference>
<dbReference type="Proteomes" id="UP000504604">
    <property type="component" value="Linkage group LG9"/>
</dbReference>
<keyword evidence="3" id="KW-0949">S-adenosyl-L-methionine</keyword>
<dbReference type="PROSITE" id="PS51683">
    <property type="entry name" value="SAM_OMT_II"/>
    <property type="match status" value="1"/>
</dbReference>
<protein>
    <submittedName>
        <fullName evidence="6">Uncharacterized protein LOC105171203</fullName>
    </submittedName>
</protein>
<evidence type="ECO:0000259" key="4">
    <source>
        <dbReference type="Pfam" id="PF00891"/>
    </source>
</evidence>
<keyword evidence="1" id="KW-0489">Methyltransferase</keyword>
<organism evidence="5 6">
    <name type="scientific">Sesamum indicum</name>
    <name type="common">Oriental sesame</name>
    <name type="synonym">Sesamum orientale</name>
    <dbReference type="NCBI Taxonomy" id="4182"/>
    <lineage>
        <taxon>Eukaryota</taxon>
        <taxon>Viridiplantae</taxon>
        <taxon>Streptophyta</taxon>
        <taxon>Embryophyta</taxon>
        <taxon>Tracheophyta</taxon>
        <taxon>Spermatophyta</taxon>
        <taxon>Magnoliopsida</taxon>
        <taxon>eudicotyledons</taxon>
        <taxon>Gunneridae</taxon>
        <taxon>Pentapetalae</taxon>
        <taxon>asterids</taxon>
        <taxon>lamiids</taxon>
        <taxon>Lamiales</taxon>
        <taxon>Pedaliaceae</taxon>
        <taxon>Sesamum</taxon>
    </lineage>
</organism>
<dbReference type="SUPFAM" id="SSF53335">
    <property type="entry name" value="S-adenosyl-L-methionine-dependent methyltransferases"/>
    <property type="match status" value="1"/>
</dbReference>
<keyword evidence="2" id="KW-0808">Transferase</keyword>
<dbReference type="GeneID" id="105171203"/>
<dbReference type="Pfam" id="PF00891">
    <property type="entry name" value="Methyltransf_2"/>
    <property type="match status" value="1"/>
</dbReference>
<evidence type="ECO:0000256" key="3">
    <source>
        <dbReference type="ARBA" id="ARBA00022691"/>
    </source>
</evidence>
<evidence type="ECO:0000313" key="5">
    <source>
        <dbReference type="Proteomes" id="UP000504604"/>
    </source>
</evidence>
<dbReference type="KEGG" id="sind:105171203"/>
<dbReference type="Gene3D" id="3.40.50.150">
    <property type="entry name" value="Vaccinia Virus protein VP39"/>
    <property type="match status" value="1"/>
</dbReference>
<gene>
    <name evidence="6" type="primary">LOC105171203</name>
</gene>
<name>A0A6I9TUE7_SESIN</name>
<dbReference type="GO" id="GO:0008171">
    <property type="term" value="F:O-methyltransferase activity"/>
    <property type="evidence" value="ECO:0007669"/>
    <property type="project" value="InterPro"/>
</dbReference>